<evidence type="ECO:0000313" key="3">
    <source>
        <dbReference type="Proteomes" id="UP000076727"/>
    </source>
</evidence>
<sequence length="410" mass="47391">MESPGCEYLDTPPAYRDFLERYLFPNRPVLFSAALVSSWSALSQWVIKTDDSSRINWVFLAQAYGEQSVTVADCSTRDFSDQKRHTMLFRDVVGLWRSGQGDSLYVKDWHLARAVHQEAFYNTPDIFRDDWMNAYYSACTSDDFRFVYVGAAGTFTPLHRDVYTSYSWSTNVCGRKRWWLFPPEQTKLLLRKGAEEHMETAFDVRHVDPCEFAGFSQAKPIVVEQGEGETIFVPSGWYHQVENLTACVSINHNWCNSVNLPSLYESMCAKVTEVERALEDVRELLSQNDEPGSQGWEREWVRIVQDVVEKDAGWNWITFWKMVQHALRAAVPSIIDCKELKLSLWQPAPPSLTPPLPFIHDRVRTCYTRFLLRSEREADLVEGLRGVLNEIRQMLDRIVATQGTRTDDSR</sequence>
<dbReference type="GO" id="GO:0005737">
    <property type="term" value="C:cytoplasm"/>
    <property type="evidence" value="ECO:0007669"/>
    <property type="project" value="TreeGrafter"/>
</dbReference>
<accession>A0A165RT52</accession>
<proteinExistence type="predicted"/>
<dbReference type="Proteomes" id="UP000076727">
    <property type="component" value="Unassembled WGS sequence"/>
</dbReference>
<name>A0A165RT52_9APHY</name>
<dbReference type="PROSITE" id="PS51184">
    <property type="entry name" value="JMJC"/>
    <property type="match status" value="1"/>
</dbReference>
<dbReference type="EMBL" id="KV429047">
    <property type="protein sequence ID" value="KZT71127.1"/>
    <property type="molecule type" value="Genomic_DNA"/>
</dbReference>
<dbReference type="GO" id="GO:0045905">
    <property type="term" value="P:positive regulation of translational termination"/>
    <property type="evidence" value="ECO:0007669"/>
    <property type="project" value="TreeGrafter"/>
</dbReference>
<evidence type="ECO:0000259" key="1">
    <source>
        <dbReference type="PROSITE" id="PS51184"/>
    </source>
</evidence>
<dbReference type="AlphaFoldDB" id="A0A165RT52"/>
<dbReference type="InterPro" id="IPR041667">
    <property type="entry name" value="Cupin_8"/>
</dbReference>
<gene>
    <name evidence="2" type="ORF">DAEQUDRAFT_764061</name>
</gene>
<dbReference type="Gene3D" id="2.60.120.650">
    <property type="entry name" value="Cupin"/>
    <property type="match status" value="1"/>
</dbReference>
<dbReference type="GO" id="GO:0005634">
    <property type="term" value="C:nucleus"/>
    <property type="evidence" value="ECO:0007669"/>
    <property type="project" value="TreeGrafter"/>
</dbReference>
<dbReference type="STRING" id="1314783.A0A165RT52"/>
<dbReference type="GO" id="GO:0016706">
    <property type="term" value="F:2-oxoglutarate-dependent dioxygenase activity"/>
    <property type="evidence" value="ECO:0007669"/>
    <property type="project" value="TreeGrafter"/>
</dbReference>
<dbReference type="Pfam" id="PF13621">
    <property type="entry name" value="Cupin_8"/>
    <property type="match status" value="1"/>
</dbReference>
<dbReference type="InterPro" id="IPR050910">
    <property type="entry name" value="JMJD6_ArgDemeth/LysHydrox"/>
</dbReference>
<dbReference type="SMART" id="SM00558">
    <property type="entry name" value="JmjC"/>
    <property type="match status" value="1"/>
</dbReference>
<dbReference type="PANTHER" id="PTHR12480">
    <property type="entry name" value="ARGININE DEMETHYLASE AND LYSYL-HYDROXYLASE JMJD"/>
    <property type="match status" value="1"/>
</dbReference>
<dbReference type="InterPro" id="IPR003347">
    <property type="entry name" value="JmjC_dom"/>
</dbReference>
<dbReference type="OrthoDB" id="424465at2759"/>
<protein>
    <submittedName>
        <fullName evidence="2">Clavaminate synthase-like protein</fullName>
    </submittedName>
</protein>
<reference evidence="2 3" key="1">
    <citation type="journal article" date="2016" name="Mol. Biol. Evol.">
        <title>Comparative Genomics of Early-Diverging Mushroom-Forming Fungi Provides Insights into the Origins of Lignocellulose Decay Capabilities.</title>
        <authorList>
            <person name="Nagy L.G."/>
            <person name="Riley R."/>
            <person name="Tritt A."/>
            <person name="Adam C."/>
            <person name="Daum C."/>
            <person name="Floudas D."/>
            <person name="Sun H."/>
            <person name="Yadav J.S."/>
            <person name="Pangilinan J."/>
            <person name="Larsson K.H."/>
            <person name="Matsuura K."/>
            <person name="Barry K."/>
            <person name="Labutti K."/>
            <person name="Kuo R."/>
            <person name="Ohm R.A."/>
            <person name="Bhattacharya S.S."/>
            <person name="Shirouzu T."/>
            <person name="Yoshinaga Y."/>
            <person name="Martin F.M."/>
            <person name="Grigoriev I.V."/>
            <person name="Hibbett D.S."/>
        </authorList>
    </citation>
    <scope>NUCLEOTIDE SEQUENCE [LARGE SCALE GENOMIC DNA]</scope>
    <source>
        <strain evidence="2 3">L-15889</strain>
    </source>
</reference>
<feature type="domain" description="JmjC" evidence="1">
    <location>
        <begin position="112"/>
        <end position="271"/>
    </location>
</feature>
<organism evidence="2 3">
    <name type="scientific">Daedalea quercina L-15889</name>
    <dbReference type="NCBI Taxonomy" id="1314783"/>
    <lineage>
        <taxon>Eukaryota</taxon>
        <taxon>Fungi</taxon>
        <taxon>Dikarya</taxon>
        <taxon>Basidiomycota</taxon>
        <taxon>Agaricomycotina</taxon>
        <taxon>Agaricomycetes</taxon>
        <taxon>Polyporales</taxon>
        <taxon>Fomitopsis</taxon>
    </lineage>
</organism>
<evidence type="ECO:0000313" key="2">
    <source>
        <dbReference type="EMBL" id="KZT71127.1"/>
    </source>
</evidence>
<dbReference type="PANTHER" id="PTHR12480:SF6">
    <property type="entry name" value="2-OXOGLUTARATE AND IRON-DEPENDENT OXYGENASE JMJD4"/>
    <property type="match status" value="1"/>
</dbReference>
<dbReference type="GO" id="GO:0043565">
    <property type="term" value="F:sequence-specific DNA binding"/>
    <property type="evidence" value="ECO:0007669"/>
    <property type="project" value="TreeGrafter"/>
</dbReference>
<dbReference type="SUPFAM" id="SSF51197">
    <property type="entry name" value="Clavaminate synthase-like"/>
    <property type="match status" value="1"/>
</dbReference>
<keyword evidence="3" id="KW-1185">Reference proteome</keyword>